<evidence type="ECO:0000313" key="2">
    <source>
        <dbReference type="Proteomes" id="UP000265431"/>
    </source>
</evidence>
<name>A0A399QQN3_9PROT</name>
<dbReference type="AlphaFoldDB" id="A0A399QQN3"/>
<dbReference type="SUPFAM" id="SSF141868">
    <property type="entry name" value="EAL domain-like"/>
    <property type="match status" value="1"/>
</dbReference>
<gene>
    <name evidence="1" type="ORF">D1224_15885</name>
</gene>
<dbReference type="InterPro" id="IPR035919">
    <property type="entry name" value="EAL_sf"/>
</dbReference>
<dbReference type="Proteomes" id="UP000265431">
    <property type="component" value="Unassembled WGS sequence"/>
</dbReference>
<keyword evidence="2" id="KW-1185">Reference proteome</keyword>
<dbReference type="OrthoDB" id="7618569at2"/>
<dbReference type="RefSeq" id="WP_119380901.1">
    <property type="nucleotide sequence ID" value="NZ_QWGB01000014.1"/>
</dbReference>
<comment type="caution">
    <text evidence="1">The sequence shown here is derived from an EMBL/GenBank/DDBJ whole genome shotgun (WGS) entry which is preliminary data.</text>
</comment>
<reference evidence="1 2" key="1">
    <citation type="submission" date="2018-08" db="EMBL/GenBank/DDBJ databases">
        <title>Henriciella mobilis sp. nov., isolated from seawater.</title>
        <authorList>
            <person name="Cheng H."/>
            <person name="Wu Y.-H."/>
            <person name="Xu X.-W."/>
            <person name="Guo L.-L."/>
        </authorList>
    </citation>
    <scope>NUCLEOTIDE SEQUENCE [LARGE SCALE GENOMIC DNA]</scope>
    <source>
        <strain evidence="1 2">CCUG66934</strain>
    </source>
</reference>
<dbReference type="Gene3D" id="3.20.20.450">
    <property type="entry name" value="EAL domain"/>
    <property type="match status" value="1"/>
</dbReference>
<dbReference type="EMBL" id="QWGB01000014">
    <property type="protein sequence ID" value="RIJ20584.1"/>
    <property type="molecule type" value="Genomic_DNA"/>
</dbReference>
<sequence length="229" mass="24911">MQQVRTRTSAQPSIIPGEGELRLSPVIHLVTGDIVNQVAETQFAFDDRVSFGAGSLFVNRISPALWLAHQVESVARLANEMPQATARPIIIEAPIAALMHPDTPIACEAAAARSRICPQEICIEVDDATLSQSRSDILKSIEALRRRGFRVGVNATRSWCTPLDTHLRLLLDSVRIDALKVWSEADLLNRIEAASACGMAVIAENARYRDGEKLAAVGIELARAPRVDG</sequence>
<proteinExistence type="predicted"/>
<accession>A0A399QQN3</accession>
<evidence type="ECO:0000313" key="1">
    <source>
        <dbReference type="EMBL" id="RIJ20584.1"/>
    </source>
</evidence>
<protein>
    <submittedName>
        <fullName evidence="1">EAL domain-containing protein</fullName>
    </submittedName>
</protein>
<organism evidence="1 2">
    <name type="scientific">Henriciella barbarensis</name>
    <dbReference type="NCBI Taxonomy" id="86342"/>
    <lineage>
        <taxon>Bacteria</taxon>
        <taxon>Pseudomonadati</taxon>
        <taxon>Pseudomonadota</taxon>
        <taxon>Alphaproteobacteria</taxon>
        <taxon>Hyphomonadales</taxon>
        <taxon>Hyphomonadaceae</taxon>
        <taxon>Henriciella</taxon>
    </lineage>
</organism>